<name>A0A6J4RKI7_9ACTN</name>
<evidence type="ECO:0000313" key="2">
    <source>
        <dbReference type="EMBL" id="CAA9475733.1"/>
    </source>
</evidence>
<feature type="compositionally biased region" description="Basic residues" evidence="1">
    <location>
        <begin position="188"/>
        <end position="208"/>
    </location>
</feature>
<protein>
    <submittedName>
        <fullName evidence="2">Uncharacterized protein</fullName>
    </submittedName>
</protein>
<feature type="region of interest" description="Disordered" evidence="1">
    <location>
        <begin position="1"/>
        <end position="208"/>
    </location>
</feature>
<feature type="compositionally biased region" description="Basic residues" evidence="1">
    <location>
        <begin position="63"/>
        <end position="104"/>
    </location>
</feature>
<proteinExistence type="predicted"/>
<reference evidence="2" key="1">
    <citation type="submission" date="2020-02" db="EMBL/GenBank/DDBJ databases">
        <authorList>
            <person name="Meier V. D."/>
        </authorList>
    </citation>
    <scope>NUCLEOTIDE SEQUENCE</scope>
    <source>
        <strain evidence="2">AVDCRST_MAG85</strain>
    </source>
</reference>
<feature type="compositionally biased region" description="Basic and acidic residues" evidence="1">
    <location>
        <begin position="106"/>
        <end position="116"/>
    </location>
</feature>
<dbReference type="EMBL" id="CADCVT010000034">
    <property type="protein sequence ID" value="CAA9475733.1"/>
    <property type="molecule type" value="Genomic_DNA"/>
</dbReference>
<sequence>MTDSGGAPRGAAASLRAGSRWEERGPPEPSPPPRARRAAGERLRPRRRLERLGADLVALGRLRFSKHAHRVGPGRPRPLHRPDRARRHVDRQRLRPRRGRRPGLHPRGDVPEGERHRALRRPRRRRRPGDDRRAGRRDRQRPARQRPHHHRGRRRHHLRRRGQRRPRARRRRRRRPGGDGRRRAEGPRRRRRPGHVRRRQRPRRERRP</sequence>
<accession>A0A6J4RKI7</accession>
<feature type="compositionally biased region" description="Low complexity" evidence="1">
    <location>
        <begin position="1"/>
        <end position="18"/>
    </location>
</feature>
<dbReference type="AlphaFoldDB" id="A0A6J4RKI7"/>
<feature type="compositionally biased region" description="Basic residues" evidence="1">
    <location>
        <begin position="117"/>
        <end position="127"/>
    </location>
</feature>
<organism evidence="2">
    <name type="scientific">uncultured Solirubrobacteraceae bacterium</name>
    <dbReference type="NCBI Taxonomy" id="1162706"/>
    <lineage>
        <taxon>Bacteria</taxon>
        <taxon>Bacillati</taxon>
        <taxon>Actinomycetota</taxon>
        <taxon>Thermoleophilia</taxon>
        <taxon>Solirubrobacterales</taxon>
        <taxon>Solirubrobacteraceae</taxon>
        <taxon>environmental samples</taxon>
    </lineage>
</organism>
<feature type="compositionally biased region" description="Basic residues" evidence="1">
    <location>
        <begin position="134"/>
        <end position="175"/>
    </location>
</feature>
<evidence type="ECO:0000256" key="1">
    <source>
        <dbReference type="SAM" id="MobiDB-lite"/>
    </source>
</evidence>
<gene>
    <name evidence="2" type="ORF">AVDCRST_MAG85-295</name>
</gene>
<feature type="compositionally biased region" description="Basic and acidic residues" evidence="1">
    <location>
        <begin position="176"/>
        <end position="187"/>
    </location>
</feature>